<comment type="caution">
    <text evidence="5">The sequence shown here is derived from an EMBL/GenBank/DDBJ whole genome shotgun (WGS) entry which is preliminary data.</text>
</comment>
<feature type="region of interest" description="Disordered" evidence="3">
    <location>
        <begin position="142"/>
        <end position="164"/>
    </location>
</feature>
<evidence type="ECO:0000256" key="3">
    <source>
        <dbReference type="SAM" id="MobiDB-lite"/>
    </source>
</evidence>
<feature type="domain" description="Response regulatory" evidence="4">
    <location>
        <begin position="30"/>
        <end position="142"/>
    </location>
</feature>
<dbReference type="CDD" id="cd00156">
    <property type="entry name" value="REC"/>
    <property type="match status" value="1"/>
</dbReference>
<dbReference type="InterPro" id="IPR001789">
    <property type="entry name" value="Sig_transdc_resp-reg_receiver"/>
</dbReference>
<feature type="region of interest" description="Disordered" evidence="3">
    <location>
        <begin position="1"/>
        <end position="24"/>
    </location>
</feature>
<dbReference type="Pfam" id="PF00072">
    <property type="entry name" value="Response_reg"/>
    <property type="match status" value="1"/>
</dbReference>
<sequence>MLPSVLGQETLPEDEEAREMPASEPPSFRKVLLIEDDPALCHIFTRNLERRGVAVRVAHSTEEALCLLAEWHPDLLLLDVSLPGRTGWDLLRALRASGVAIPTVIISAVPPSARRIDEFRPLAYLLKPFPLEALLRLVVSPQGSGPEEHESPEATVGGEEPAGE</sequence>
<organism evidence="5">
    <name type="scientific">Thermorudis peleae</name>
    <dbReference type="NCBI Taxonomy" id="1382356"/>
    <lineage>
        <taxon>Bacteria</taxon>
        <taxon>Pseudomonadati</taxon>
        <taxon>Thermomicrobiota</taxon>
        <taxon>Thermomicrobia</taxon>
        <taxon>Thermomicrobia incertae sedis</taxon>
        <taxon>Thermorudis</taxon>
    </lineage>
</organism>
<dbReference type="InterPro" id="IPR050595">
    <property type="entry name" value="Bact_response_regulator"/>
</dbReference>
<protein>
    <submittedName>
        <fullName evidence="5">Response regulator</fullName>
    </submittedName>
</protein>
<keyword evidence="1 2" id="KW-0597">Phosphoprotein</keyword>
<dbReference type="PANTHER" id="PTHR44591:SF23">
    <property type="entry name" value="CHEY SUBFAMILY"/>
    <property type="match status" value="1"/>
</dbReference>
<dbReference type="AlphaFoldDB" id="A0A831TAB9"/>
<dbReference type="Gene3D" id="3.40.50.2300">
    <property type="match status" value="1"/>
</dbReference>
<dbReference type="SMART" id="SM00448">
    <property type="entry name" value="REC"/>
    <property type="match status" value="1"/>
</dbReference>
<dbReference type="EMBL" id="DSIY01000196">
    <property type="protein sequence ID" value="HEG91410.1"/>
    <property type="molecule type" value="Genomic_DNA"/>
</dbReference>
<dbReference type="GO" id="GO:0000160">
    <property type="term" value="P:phosphorelay signal transduction system"/>
    <property type="evidence" value="ECO:0007669"/>
    <property type="project" value="InterPro"/>
</dbReference>
<evidence type="ECO:0000256" key="2">
    <source>
        <dbReference type="PROSITE-ProRule" id="PRU00169"/>
    </source>
</evidence>
<feature type="modified residue" description="4-aspartylphosphate" evidence="2">
    <location>
        <position position="79"/>
    </location>
</feature>
<name>A0A831TAB9_9BACT</name>
<dbReference type="PROSITE" id="PS50110">
    <property type="entry name" value="RESPONSE_REGULATORY"/>
    <property type="match status" value="1"/>
</dbReference>
<evidence type="ECO:0000256" key="1">
    <source>
        <dbReference type="ARBA" id="ARBA00022553"/>
    </source>
</evidence>
<dbReference type="SUPFAM" id="SSF52172">
    <property type="entry name" value="CheY-like"/>
    <property type="match status" value="1"/>
</dbReference>
<evidence type="ECO:0000313" key="5">
    <source>
        <dbReference type="EMBL" id="HEG91410.1"/>
    </source>
</evidence>
<reference evidence="5" key="1">
    <citation type="journal article" date="2020" name="mSystems">
        <title>Genome- and Community-Level Interaction Insights into Carbon Utilization and Element Cycling Functions of Hydrothermarchaeota in Hydrothermal Sediment.</title>
        <authorList>
            <person name="Zhou Z."/>
            <person name="Liu Y."/>
            <person name="Xu W."/>
            <person name="Pan J."/>
            <person name="Luo Z.H."/>
            <person name="Li M."/>
        </authorList>
    </citation>
    <scope>NUCLEOTIDE SEQUENCE [LARGE SCALE GENOMIC DNA]</scope>
    <source>
        <strain evidence="5">SpSt-210</strain>
    </source>
</reference>
<evidence type="ECO:0000259" key="4">
    <source>
        <dbReference type="PROSITE" id="PS50110"/>
    </source>
</evidence>
<gene>
    <name evidence="5" type="ORF">ENP34_08200</name>
</gene>
<proteinExistence type="predicted"/>
<dbReference type="InterPro" id="IPR011006">
    <property type="entry name" value="CheY-like_superfamily"/>
</dbReference>
<dbReference type="PANTHER" id="PTHR44591">
    <property type="entry name" value="STRESS RESPONSE REGULATOR PROTEIN 1"/>
    <property type="match status" value="1"/>
</dbReference>
<accession>A0A831TAB9</accession>